<evidence type="ECO:0000313" key="2">
    <source>
        <dbReference type="Proteomes" id="UP000006327"/>
    </source>
</evidence>
<comment type="caution">
    <text evidence="1">The sequence shown here is derived from an EMBL/GenBank/DDBJ whole genome shotgun (WGS) entry which is preliminary data.</text>
</comment>
<reference evidence="1 2" key="1">
    <citation type="journal article" date="2017" name="Antonie Van Leeuwenhoek">
        <title>Rhizobium rhizosphaerae sp. nov., a novel species isolated from rice rhizosphere.</title>
        <authorList>
            <person name="Zhao J.J."/>
            <person name="Zhang J."/>
            <person name="Zhang R.J."/>
            <person name="Zhang C.W."/>
            <person name="Yin H.Q."/>
            <person name="Zhang X.X."/>
        </authorList>
    </citation>
    <scope>NUCLEOTIDE SEQUENCE [LARGE SCALE GENOMIC DNA]</scope>
    <source>
        <strain evidence="1 2">BSs20135</strain>
    </source>
</reference>
<proteinExistence type="predicted"/>
<protein>
    <submittedName>
        <fullName evidence="1">Uncharacterized protein</fullName>
    </submittedName>
</protein>
<organism evidence="1 2">
    <name type="scientific">Paraglaciecola arctica BSs20135</name>
    <dbReference type="NCBI Taxonomy" id="493475"/>
    <lineage>
        <taxon>Bacteria</taxon>
        <taxon>Pseudomonadati</taxon>
        <taxon>Pseudomonadota</taxon>
        <taxon>Gammaproteobacteria</taxon>
        <taxon>Alteromonadales</taxon>
        <taxon>Alteromonadaceae</taxon>
        <taxon>Paraglaciecola</taxon>
    </lineage>
</organism>
<sequence length="204" mass="23784">MGVYLPDDLLSLIVNKKSGAIEHHQIEQILNHYAEGEQTFDCFLDSIGGAENGASYVTNYLHLRKYSNRPINFWLNNSTYQQNFYAYYEFQGENLHVRVEEWDTALCIPNTEVYITNSSWYVDFMHGYLDLLARQFVARGYKPTFEIFKIQHTRLSDLGLEHEDNNHPQHGVYKLVRRLFANSNAILNGNYNDLTDKEGVKIAY</sequence>
<dbReference type="Proteomes" id="UP000006327">
    <property type="component" value="Unassembled WGS sequence"/>
</dbReference>
<accession>K6Z6E7</accession>
<gene>
    <name evidence="1" type="ORF">GARC_2048</name>
</gene>
<name>K6Z6E7_9ALTE</name>
<keyword evidence="2" id="KW-1185">Reference proteome</keyword>
<evidence type="ECO:0000313" key="1">
    <source>
        <dbReference type="EMBL" id="GAC19015.1"/>
    </source>
</evidence>
<dbReference type="AlphaFoldDB" id="K6Z6E7"/>
<dbReference type="STRING" id="493475.GARC_2048"/>
<dbReference type="EMBL" id="BAEO01000027">
    <property type="protein sequence ID" value="GAC19015.1"/>
    <property type="molecule type" value="Genomic_DNA"/>
</dbReference>